<dbReference type="Proteomes" id="UP000095463">
    <property type="component" value="Unassembled WGS sequence"/>
</dbReference>
<dbReference type="PANTHER" id="PTHR43245:SF55">
    <property type="entry name" value="NAD(P)-BINDING DOMAIN-CONTAINING PROTEIN"/>
    <property type="match status" value="1"/>
</dbReference>
<dbReference type="InterPro" id="IPR050177">
    <property type="entry name" value="Lipid_A_modif_metabolic_enz"/>
</dbReference>
<dbReference type="RefSeq" id="WP_069909698.1">
    <property type="nucleotide sequence ID" value="NZ_LAJE02000170.1"/>
</dbReference>
<dbReference type="EMBL" id="LAJE02000170">
    <property type="protein sequence ID" value="OEO31123.1"/>
    <property type="molecule type" value="Genomic_DNA"/>
</dbReference>
<evidence type="ECO:0000313" key="3">
    <source>
        <dbReference type="Proteomes" id="UP000095463"/>
    </source>
</evidence>
<dbReference type="AlphaFoldDB" id="A0A1E5XRB7"/>
<feature type="domain" description="NAD-dependent epimerase/dehydratase" evidence="1">
    <location>
        <begin position="3"/>
        <end position="180"/>
    </location>
</feature>
<dbReference type="PANTHER" id="PTHR43245">
    <property type="entry name" value="BIFUNCTIONAL POLYMYXIN RESISTANCE PROTEIN ARNA"/>
    <property type="match status" value="1"/>
</dbReference>
<sequence length="289" mass="30986">MRVVITGGAGNLGSKLREHLETADWVEEIVAIDVAPFTAGKKTKVVVADLADPYDERWRKEAQAADGIVHYASANPAPNSSWAESAASFDMTANLLEQAGGGTKPCRFIFASSNHAMGGYKDAPLPTDGKLRMSTPQISGTRYYDDGYKWGSAYGATKALGERVCAARAAATNGRITAVSTRIGWCQRGENLATTIAGSGGGDRGETDEAVIKRNALWYRNMWLSNGDHNRLMVAALRADASKWPAPAIVVSGMSNNTGMAWDLEEAREWIGYVPEDNLWADLKAAGIA</sequence>
<gene>
    <name evidence="2" type="ORF">VW23_017890</name>
</gene>
<proteinExistence type="predicted"/>
<dbReference type="InterPro" id="IPR001509">
    <property type="entry name" value="Epimerase_deHydtase"/>
</dbReference>
<name>A0A1E5XRB7_9HYPH</name>
<accession>A0A1E5XRB7</accession>
<keyword evidence="3" id="KW-1185">Reference proteome</keyword>
<protein>
    <recommendedName>
        <fullName evidence="1">NAD-dependent epimerase/dehydratase domain-containing protein</fullName>
    </recommendedName>
</protein>
<dbReference type="InterPro" id="IPR036291">
    <property type="entry name" value="NAD(P)-bd_dom_sf"/>
</dbReference>
<comment type="caution">
    <text evidence="2">The sequence shown here is derived from an EMBL/GenBank/DDBJ whole genome shotgun (WGS) entry which is preliminary data.</text>
</comment>
<organism evidence="2 3">
    <name type="scientific">Devosia insulae DS-56</name>
    <dbReference type="NCBI Taxonomy" id="1116389"/>
    <lineage>
        <taxon>Bacteria</taxon>
        <taxon>Pseudomonadati</taxon>
        <taxon>Pseudomonadota</taxon>
        <taxon>Alphaproteobacteria</taxon>
        <taxon>Hyphomicrobiales</taxon>
        <taxon>Devosiaceae</taxon>
        <taxon>Devosia</taxon>
    </lineage>
</organism>
<reference evidence="2 3" key="1">
    <citation type="journal article" date="2015" name="Genome Announc.">
        <title>Genome Assemblies of Three Soil-Associated Devosia species: D. insulae, D. limi, and D. soli.</title>
        <authorList>
            <person name="Hassan Y.I."/>
            <person name="Lepp D."/>
            <person name="Zhou T."/>
        </authorList>
    </citation>
    <scope>NUCLEOTIDE SEQUENCE [LARGE SCALE GENOMIC DNA]</scope>
    <source>
        <strain evidence="2 3">DS-56</strain>
    </source>
</reference>
<dbReference type="Gene3D" id="3.40.50.720">
    <property type="entry name" value="NAD(P)-binding Rossmann-like Domain"/>
    <property type="match status" value="1"/>
</dbReference>
<dbReference type="OrthoDB" id="9814124at2"/>
<evidence type="ECO:0000313" key="2">
    <source>
        <dbReference type="EMBL" id="OEO31123.1"/>
    </source>
</evidence>
<dbReference type="SUPFAM" id="SSF51735">
    <property type="entry name" value="NAD(P)-binding Rossmann-fold domains"/>
    <property type="match status" value="1"/>
</dbReference>
<evidence type="ECO:0000259" key="1">
    <source>
        <dbReference type="Pfam" id="PF01370"/>
    </source>
</evidence>
<dbReference type="Pfam" id="PF01370">
    <property type="entry name" value="Epimerase"/>
    <property type="match status" value="1"/>
</dbReference>